<evidence type="ECO:0000313" key="3">
    <source>
        <dbReference type="Proteomes" id="UP000650628"/>
    </source>
</evidence>
<dbReference type="Pfam" id="PF03721">
    <property type="entry name" value="UDPG_MGDP_dh_N"/>
    <property type="match status" value="1"/>
</dbReference>
<dbReference type="AlphaFoldDB" id="A0A8J3X9R5"/>
<keyword evidence="3" id="KW-1185">Reference proteome</keyword>
<gene>
    <name evidence="2" type="ORF">Pmi06nite_69290</name>
</gene>
<proteinExistence type="predicted"/>
<dbReference type="GO" id="GO:0051287">
    <property type="term" value="F:NAD binding"/>
    <property type="evidence" value="ECO:0007669"/>
    <property type="project" value="InterPro"/>
</dbReference>
<name>A0A8J3X9R5_9ACTN</name>
<evidence type="ECO:0000259" key="1">
    <source>
        <dbReference type="Pfam" id="PF03721"/>
    </source>
</evidence>
<dbReference type="InterPro" id="IPR001732">
    <property type="entry name" value="UDP-Glc/GDP-Man_DH_N"/>
</dbReference>
<feature type="domain" description="UDP-glucose/GDP-mannose dehydrogenase N-terminal" evidence="1">
    <location>
        <begin position="1"/>
        <end position="59"/>
    </location>
</feature>
<accession>A0A8J3X9R5</accession>
<organism evidence="2 3">
    <name type="scientific">Planotetraspora mira</name>
    <dbReference type="NCBI Taxonomy" id="58121"/>
    <lineage>
        <taxon>Bacteria</taxon>
        <taxon>Bacillati</taxon>
        <taxon>Actinomycetota</taxon>
        <taxon>Actinomycetes</taxon>
        <taxon>Streptosporangiales</taxon>
        <taxon>Streptosporangiaceae</taxon>
        <taxon>Planotetraspora</taxon>
    </lineage>
</organism>
<dbReference type="PANTHER" id="PTHR43750">
    <property type="entry name" value="UDP-GLUCOSE 6-DEHYDROGENASE TUAD"/>
    <property type="match status" value="1"/>
</dbReference>
<comment type="caution">
    <text evidence="2">The sequence shown here is derived from an EMBL/GenBank/DDBJ whole genome shotgun (WGS) entry which is preliminary data.</text>
</comment>
<dbReference type="Proteomes" id="UP000650628">
    <property type="component" value="Unassembled WGS sequence"/>
</dbReference>
<dbReference type="GO" id="GO:0016616">
    <property type="term" value="F:oxidoreductase activity, acting on the CH-OH group of donors, NAD or NADP as acceptor"/>
    <property type="evidence" value="ECO:0007669"/>
    <property type="project" value="InterPro"/>
</dbReference>
<sequence>MNISVIGCGRLGIPYAAGMAIGGNEVLGLDVAPAIVRTLSSGRVPFSEPGLAEAIARHVDFRVLVVGRRCRRGR</sequence>
<protein>
    <recommendedName>
        <fullName evidence="1">UDP-glucose/GDP-mannose dehydrogenase N-terminal domain-containing protein</fullName>
    </recommendedName>
</protein>
<reference evidence="2 3" key="1">
    <citation type="submission" date="2021-01" db="EMBL/GenBank/DDBJ databases">
        <title>Whole genome shotgun sequence of Planotetraspora mira NBRC 15435.</title>
        <authorList>
            <person name="Komaki H."/>
            <person name="Tamura T."/>
        </authorList>
    </citation>
    <scope>NUCLEOTIDE SEQUENCE [LARGE SCALE GENOMIC DNA]</scope>
    <source>
        <strain evidence="2 3">NBRC 15435</strain>
    </source>
</reference>
<dbReference type="RefSeq" id="WP_203957320.1">
    <property type="nucleotide sequence ID" value="NZ_BOOO01000040.1"/>
</dbReference>
<dbReference type="Gene3D" id="3.40.50.720">
    <property type="entry name" value="NAD(P)-binding Rossmann-like Domain"/>
    <property type="match status" value="1"/>
</dbReference>
<dbReference type="EMBL" id="BOOO01000040">
    <property type="protein sequence ID" value="GII33487.1"/>
    <property type="molecule type" value="Genomic_DNA"/>
</dbReference>
<dbReference type="PANTHER" id="PTHR43750:SF3">
    <property type="entry name" value="UDP-GLUCOSE 6-DEHYDROGENASE TUAD"/>
    <property type="match status" value="1"/>
</dbReference>
<dbReference type="InterPro" id="IPR036291">
    <property type="entry name" value="NAD(P)-bd_dom_sf"/>
</dbReference>
<dbReference type="SUPFAM" id="SSF51735">
    <property type="entry name" value="NAD(P)-binding Rossmann-fold domains"/>
    <property type="match status" value="1"/>
</dbReference>
<evidence type="ECO:0000313" key="2">
    <source>
        <dbReference type="EMBL" id="GII33487.1"/>
    </source>
</evidence>